<comment type="caution">
    <text evidence="10">The sequence shown here is derived from an EMBL/GenBank/DDBJ whole genome shotgun (WGS) entry which is preliminary data.</text>
</comment>
<feature type="domain" description="PAC" evidence="9">
    <location>
        <begin position="346"/>
        <end position="402"/>
    </location>
</feature>
<reference evidence="10 11" key="1">
    <citation type="submission" date="2019-01" db="EMBL/GenBank/DDBJ databases">
        <title>Hymenobacter humicola sp. nov., isolated from soils in Antarctica.</title>
        <authorList>
            <person name="Sedlacek I."/>
            <person name="Holochova P."/>
            <person name="Kralova S."/>
            <person name="Pantucek R."/>
            <person name="Stankova E."/>
            <person name="Vrbovska V."/>
            <person name="Kristofova L."/>
            <person name="Svec P."/>
            <person name="Busse H.-J."/>
        </authorList>
    </citation>
    <scope>NUCLEOTIDE SEQUENCE [LARGE SCALE GENOMIC DNA]</scope>
    <source>
        <strain evidence="10 11">CCM 8852</strain>
    </source>
</reference>
<evidence type="ECO:0000313" key="11">
    <source>
        <dbReference type="Proteomes" id="UP000284250"/>
    </source>
</evidence>
<dbReference type="InterPro" id="IPR004358">
    <property type="entry name" value="Sig_transdc_His_kin-like_C"/>
</dbReference>
<dbReference type="SUPFAM" id="SSF47384">
    <property type="entry name" value="Homodimeric domain of signal transducing histidine kinase"/>
    <property type="match status" value="1"/>
</dbReference>
<dbReference type="SMART" id="SM00091">
    <property type="entry name" value="PAS"/>
    <property type="match status" value="5"/>
</dbReference>
<evidence type="ECO:0000256" key="3">
    <source>
        <dbReference type="ARBA" id="ARBA00022553"/>
    </source>
</evidence>
<dbReference type="PROSITE" id="PS50112">
    <property type="entry name" value="PAS"/>
    <property type="match status" value="2"/>
</dbReference>
<dbReference type="InterPro" id="IPR003661">
    <property type="entry name" value="HisK_dim/P_dom"/>
</dbReference>
<accession>A0A418R4Q2</accession>
<sequence length="1050" mass="115571">MDAYLSHMPNAVPSAHLPGAPASPSVGAATGADLVNLSAEPKAHAVIEQQQQLRARLRDAPAAMASLVGPDHLVGVANDLFRQLFGGRPLAGLALRTALPELADQPFFALLDEAYRTGVTCYGHEAVAYAEPAGHHGPLYFTFMAQATRDAAGTVEGLLLFAYNVSAHVLARYPEAAGTPPPTAADHELALVNEELATTNEELLVSNEELVTTVAQLSTANAQLQDSNAEMQAQAQELRRAHKALRHLNQELEARVFERTQALRHARAESEATAQKLLRVTESLPSTSFTIDQSGQLLYMSPQWYAYTGLEPGADVTAAWPQLMHPADLPAIARELGTALAGGGPWRYEFRLRGADGQYRWFASQGLPEPLAHAEAADRPRQWFGSNLDIDDLKQAQQQLEEKDELLTSILSSLPASVVTFEGEDLRFGFFNDAFQRQAQGRAVPGRPAEEAFPEAEAQGFLTLLRQVLRTGEPYRAQEVPAQTRDPRTGQQQEMYLDLTYLPLRHGQQPPHAVLGFTLDVTDRVRARQQAEAAQGQALAAAEQVAAQREEFYQVFEQTPACIALLREPGHRFEYVNPAYQQLFPGRQLVGRTVAEALPEAVEHGFLDLLDGVFQTGETYFGQQMLLPVTRADGQPPQDVYFDFTYQALREAGHIVGISIFATDVTERVLARRQREAQQQQLAELFEQAPVAITVLRGPQYVIEVANPLVAQLWGRTPEQVRGKPLYEALPEVRDQGFKELLDQVVASGEAFTAQEVPAQLPRAGQLATVYLNFVYQPLRDVQGRIDSVAAVATDVTAQVLARQQLAQANTELTATNEQLNRTNTDLDNFVYTASHDLKQPITNLEGLLTALREELDLPSAQADIDPLLDLMQGAVERFQRTIAQLTDIAKLQAAHDDQPPTEVDLAALVADVCLDLRPQFRATGAGLTVEVTECPTLAFAEKNLRSIVFNLLSNALKYQHPDRVPRLGLRCYLGEAFAVLEVQDNGLGLDPDQQKKLFGLFRRLHVHVEGSGIGLYMVKKIIENAGGRIEVDSQPEIGSTFRLYFPRSR</sequence>
<proteinExistence type="predicted"/>
<dbReference type="InterPro" id="IPR036097">
    <property type="entry name" value="HisK_dim/P_sf"/>
</dbReference>
<dbReference type="InterPro" id="IPR003594">
    <property type="entry name" value="HATPase_dom"/>
</dbReference>
<dbReference type="Proteomes" id="UP000284250">
    <property type="component" value="Unassembled WGS sequence"/>
</dbReference>
<dbReference type="InterPro" id="IPR013655">
    <property type="entry name" value="PAS_fold_3"/>
</dbReference>
<dbReference type="Pfam" id="PF00512">
    <property type="entry name" value="HisKA"/>
    <property type="match status" value="1"/>
</dbReference>
<dbReference type="PANTHER" id="PTHR43304:SF1">
    <property type="entry name" value="PAC DOMAIN-CONTAINING PROTEIN"/>
    <property type="match status" value="1"/>
</dbReference>
<dbReference type="Pfam" id="PF02518">
    <property type="entry name" value="HATPase_c"/>
    <property type="match status" value="1"/>
</dbReference>
<evidence type="ECO:0000259" key="8">
    <source>
        <dbReference type="PROSITE" id="PS50112"/>
    </source>
</evidence>
<keyword evidence="6" id="KW-0175">Coiled coil</keyword>
<protein>
    <recommendedName>
        <fullName evidence="2">histidine kinase</fullName>
        <ecNumber evidence="2">2.7.13.3</ecNumber>
    </recommendedName>
</protein>
<dbReference type="Pfam" id="PF08448">
    <property type="entry name" value="PAS_4"/>
    <property type="match status" value="3"/>
</dbReference>
<evidence type="ECO:0000256" key="2">
    <source>
        <dbReference type="ARBA" id="ARBA00012438"/>
    </source>
</evidence>
<dbReference type="SMART" id="SM00388">
    <property type="entry name" value="HisKA"/>
    <property type="match status" value="1"/>
</dbReference>
<name>A0A418R4Q2_9BACT</name>
<gene>
    <name evidence="10" type="ORF">D0T11_05295</name>
</gene>
<dbReference type="SMART" id="SM00086">
    <property type="entry name" value="PAC"/>
    <property type="match status" value="3"/>
</dbReference>
<dbReference type="Gene3D" id="1.10.287.130">
    <property type="match status" value="1"/>
</dbReference>
<dbReference type="CDD" id="cd00082">
    <property type="entry name" value="HisKA"/>
    <property type="match status" value="1"/>
</dbReference>
<dbReference type="InterPro" id="IPR005467">
    <property type="entry name" value="His_kinase_dom"/>
</dbReference>
<dbReference type="CDD" id="cd00130">
    <property type="entry name" value="PAS"/>
    <property type="match status" value="2"/>
</dbReference>
<keyword evidence="5" id="KW-0418">Kinase</keyword>
<dbReference type="AlphaFoldDB" id="A0A418R4Q2"/>
<dbReference type="InterPro" id="IPR052162">
    <property type="entry name" value="Sensor_kinase/Photoreceptor"/>
</dbReference>
<feature type="domain" description="PAC" evidence="9">
    <location>
        <begin position="755"/>
        <end position="808"/>
    </location>
</feature>
<dbReference type="EC" id="2.7.13.3" evidence="2"/>
<evidence type="ECO:0000256" key="4">
    <source>
        <dbReference type="ARBA" id="ARBA00022679"/>
    </source>
</evidence>
<dbReference type="NCBIfam" id="TIGR00229">
    <property type="entry name" value="sensory_box"/>
    <property type="match status" value="2"/>
</dbReference>
<feature type="coiled-coil region" evidence="6">
    <location>
        <begin position="214"/>
        <end position="255"/>
    </location>
</feature>
<dbReference type="GO" id="GO:0000155">
    <property type="term" value="F:phosphorelay sensor kinase activity"/>
    <property type="evidence" value="ECO:0007669"/>
    <property type="project" value="InterPro"/>
</dbReference>
<dbReference type="PROSITE" id="PS50109">
    <property type="entry name" value="HIS_KIN"/>
    <property type="match status" value="1"/>
</dbReference>
<feature type="domain" description="PAS" evidence="8">
    <location>
        <begin position="273"/>
        <end position="343"/>
    </location>
</feature>
<keyword evidence="4" id="KW-0808">Transferase</keyword>
<dbReference type="InterPro" id="IPR000700">
    <property type="entry name" value="PAS-assoc_C"/>
</dbReference>
<dbReference type="InterPro" id="IPR013656">
    <property type="entry name" value="PAS_4"/>
</dbReference>
<dbReference type="Gene3D" id="3.30.450.20">
    <property type="entry name" value="PAS domain"/>
    <property type="match status" value="5"/>
</dbReference>
<evidence type="ECO:0000259" key="9">
    <source>
        <dbReference type="PROSITE" id="PS50113"/>
    </source>
</evidence>
<dbReference type="InterPro" id="IPR000014">
    <property type="entry name" value="PAS"/>
</dbReference>
<dbReference type="SUPFAM" id="SSF55874">
    <property type="entry name" value="ATPase domain of HSP90 chaperone/DNA topoisomerase II/histidine kinase"/>
    <property type="match status" value="1"/>
</dbReference>
<evidence type="ECO:0000256" key="6">
    <source>
        <dbReference type="SAM" id="Coils"/>
    </source>
</evidence>
<feature type="domain" description="Histidine kinase" evidence="7">
    <location>
        <begin position="833"/>
        <end position="1050"/>
    </location>
</feature>
<dbReference type="PRINTS" id="PR00344">
    <property type="entry name" value="BCTRLSENSOR"/>
</dbReference>
<comment type="catalytic activity">
    <reaction evidence="1">
        <text>ATP + protein L-histidine = ADP + protein N-phospho-L-histidine.</text>
        <dbReference type="EC" id="2.7.13.3"/>
    </reaction>
</comment>
<dbReference type="InterPro" id="IPR035965">
    <property type="entry name" value="PAS-like_dom_sf"/>
</dbReference>
<organism evidence="10 11">
    <name type="scientific">Hymenobacter rubripertinctus</name>
    <dbReference type="NCBI Taxonomy" id="2029981"/>
    <lineage>
        <taxon>Bacteria</taxon>
        <taxon>Pseudomonadati</taxon>
        <taxon>Bacteroidota</taxon>
        <taxon>Cytophagia</taxon>
        <taxon>Cytophagales</taxon>
        <taxon>Hymenobacteraceae</taxon>
        <taxon>Hymenobacter</taxon>
    </lineage>
</organism>
<dbReference type="SMART" id="SM00387">
    <property type="entry name" value="HATPase_c"/>
    <property type="match status" value="1"/>
</dbReference>
<feature type="domain" description="PAS" evidence="8">
    <location>
        <begin position="678"/>
        <end position="749"/>
    </location>
</feature>
<dbReference type="InterPro" id="IPR036890">
    <property type="entry name" value="HATPase_C_sf"/>
</dbReference>
<evidence type="ECO:0000259" key="7">
    <source>
        <dbReference type="PROSITE" id="PS50109"/>
    </source>
</evidence>
<dbReference type="PANTHER" id="PTHR43304">
    <property type="entry name" value="PHYTOCHROME-LIKE PROTEIN CPH1"/>
    <property type="match status" value="1"/>
</dbReference>
<dbReference type="InterPro" id="IPR001610">
    <property type="entry name" value="PAC"/>
</dbReference>
<dbReference type="Pfam" id="PF08447">
    <property type="entry name" value="PAS_3"/>
    <property type="match status" value="1"/>
</dbReference>
<dbReference type="SUPFAM" id="SSF55785">
    <property type="entry name" value="PYP-like sensor domain (PAS domain)"/>
    <property type="match status" value="4"/>
</dbReference>
<evidence type="ECO:0000256" key="5">
    <source>
        <dbReference type="ARBA" id="ARBA00022777"/>
    </source>
</evidence>
<keyword evidence="11" id="KW-1185">Reference proteome</keyword>
<evidence type="ECO:0000313" key="10">
    <source>
        <dbReference type="EMBL" id="RIY12427.1"/>
    </source>
</evidence>
<keyword evidence="3" id="KW-0597">Phosphoprotein</keyword>
<dbReference type="Gene3D" id="3.30.565.10">
    <property type="entry name" value="Histidine kinase-like ATPase, C-terminal domain"/>
    <property type="match status" value="1"/>
</dbReference>
<dbReference type="EMBL" id="QYCN01000005">
    <property type="protein sequence ID" value="RIY12427.1"/>
    <property type="molecule type" value="Genomic_DNA"/>
</dbReference>
<dbReference type="PROSITE" id="PS50113">
    <property type="entry name" value="PAC"/>
    <property type="match status" value="2"/>
</dbReference>
<evidence type="ECO:0000256" key="1">
    <source>
        <dbReference type="ARBA" id="ARBA00000085"/>
    </source>
</evidence>